<keyword evidence="8" id="KW-1185">Reference proteome</keyword>
<feature type="transmembrane region" description="Helical" evidence="6">
    <location>
        <begin position="70"/>
        <end position="88"/>
    </location>
</feature>
<gene>
    <name evidence="7" type="ORF">J9317_03225</name>
</gene>
<dbReference type="Proteomes" id="UP000682403">
    <property type="component" value="Unassembled WGS sequence"/>
</dbReference>
<dbReference type="InterPro" id="IPR001123">
    <property type="entry name" value="LeuE-type"/>
</dbReference>
<evidence type="ECO:0000256" key="3">
    <source>
        <dbReference type="ARBA" id="ARBA00022692"/>
    </source>
</evidence>
<evidence type="ECO:0000256" key="6">
    <source>
        <dbReference type="SAM" id="Phobius"/>
    </source>
</evidence>
<dbReference type="Pfam" id="PF01810">
    <property type="entry name" value="LysE"/>
    <property type="match status" value="1"/>
</dbReference>
<feature type="transmembrane region" description="Helical" evidence="6">
    <location>
        <begin position="118"/>
        <end position="134"/>
    </location>
</feature>
<dbReference type="PANTHER" id="PTHR30086">
    <property type="entry name" value="ARGININE EXPORTER PROTEIN ARGO"/>
    <property type="match status" value="1"/>
</dbReference>
<keyword evidence="3 6" id="KW-0812">Transmembrane</keyword>
<dbReference type="PANTHER" id="PTHR30086:SF20">
    <property type="entry name" value="ARGININE EXPORTER PROTEIN ARGO-RELATED"/>
    <property type="match status" value="1"/>
</dbReference>
<keyword evidence="2" id="KW-1003">Cell membrane</keyword>
<sequence>MSVVSFLVFAFVTSFTPGPNNIMAMAFANQYGFKRTLKFCLGVGVGCFLILLACSSFNMLLGTYLPKVEFFMTILGASYMLYLAFKILKSKPDGKNDSGDKNISFSAGMMLQFINPKLILYGITAISTFVLPYYSSPSSFFMFSLFLAFLGFAATICWAFFGALFQKVLRQYRTQFNVLMALLLVYSAASILF</sequence>
<evidence type="ECO:0000256" key="1">
    <source>
        <dbReference type="ARBA" id="ARBA00004651"/>
    </source>
</evidence>
<evidence type="ECO:0000256" key="2">
    <source>
        <dbReference type="ARBA" id="ARBA00022475"/>
    </source>
</evidence>
<evidence type="ECO:0000256" key="4">
    <source>
        <dbReference type="ARBA" id="ARBA00022989"/>
    </source>
</evidence>
<feature type="transmembrane region" description="Helical" evidence="6">
    <location>
        <begin position="176"/>
        <end position="192"/>
    </location>
</feature>
<dbReference type="RefSeq" id="WP_211556452.1">
    <property type="nucleotide sequence ID" value="NZ_JAGVRK010000001.1"/>
</dbReference>
<proteinExistence type="predicted"/>
<evidence type="ECO:0000313" key="8">
    <source>
        <dbReference type="Proteomes" id="UP000682403"/>
    </source>
</evidence>
<comment type="caution">
    <text evidence="7">The sequence shown here is derived from an EMBL/GenBank/DDBJ whole genome shotgun (WGS) entry which is preliminary data.</text>
</comment>
<dbReference type="EMBL" id="JAGVRK010000001">
    <property type="protein sequence ID" value="MBS2967786.1"/>
    <property type="molecule type" value="Genomic_DNA"/>
</dbReference>
<reference evidence="7 8" key="1">
    <citation type="submission" date="2021-04" db="EMBL/GenBank/DDBJ databases">
        <title>Metabacillus sp. strain KIGAM252 whole genome sequence.</title>
        <authorList>
            <person name="Seo M.-J."/>
            <person name="Cho E.-S."/>
            <person name="Hwang C.Y."/>
            <person name="Yoon D.J."/>
        </authorList>
    </citation>
    <scope>NUCLEOTIDE SEQUENCE [LARGE SCALE GENOMIC DNA]</scope>
    <source>
        <strain evidence="7 8">KIGAM252</strain>
    </source>
</reference>
<protein>
    <submittedName>
        <fullName evidence="7">LysE family transporter</fullName>
    </submittedName>
</protein>
<accession>A0ABS5LAP4</accession>
<organism evidence="7 8">
    <name type="scientific">Metabacillus flavus</name>
    <dbReference type="NCBI Taxonomy" id="2823519"/>
    <lineage>
        <taxon>Bacteria</taxon>
        <taxon>Bacillati</taxon>
        <taxon>Bacillota</taxon>
        <taxon>Bacilli</taxon>
        <taxon>Bacillales</taxon>
        <taxon>Bacillaceae</taxon>
        <taxon>Metabacillus</taxon>
    </lineage>
</organism>
<feature type="transmembrane region" description="Helical" evidence="6">
    <location>
        <begin position="140"/>
        <end position="164"/>
    </location>
</feature>
<keyword evidence="4 6" id="KW-1133">Transmembrane helix</keyword>
<comment type="subcellular location">
    <subcellularLocation>
        <location evidence="1">Cell membrane</location>
        <topology evidence="1">Multi-pass membrane protein</topology>
    </subcellularLocation>
</comment>
<feature type="transmembrane region" description="Helical" evidence="6">
    <location>
        <begin position="39"/>
        <end position="64"/>
    </location>
</feature>
<evidence type="ECO:0000313" key="7">
    <source>
        <dbReference type="EMBL" id="MBS2967786.1"/>
    </source>
</evidence>
<feature type="transmembrane region" description="Helical" evidence="6">
    <location>
        <begin position="6"/>
        <end position="27"/>
    </location>
</feature>
<keyword evidence="5 6" id="KW-0472">Membrane</keyword>
<evidence type="ECO:0000256" key="5">
    <source>
        <dbReference type="ARBA" id="ARBA00023136"/>
    </source>
</evidence>
<name>A0ABS5LAP4_9BACI</name>